<feature type="compositionally biased region" description="Basic and acidic residues" evidence="1">
    <location>
        <begin position="214"/>
        <end position="231"/>
    </location>
</feature>
<dbReference type="PROSITE" id="PS50174">
    <property type="entry name" value="G_PATCH"/>
    <property type="match status" value="1"/>
</dbReference>
<dbReference type="InterPro" id="IPR032922">
    <property type="entry name" value="SON"/>
</dbReference>
<feature type="region of interest" description="Disordered" evidence="1">
    <location>
        <begin position="846"/>
        <end position="885"/>
    </location>
</feature>
<reference evidence="3" key="1">
    <citation type="submission" date="2023-10" db="EMBL/GenBank/DDBJ databases">
        <title>Genome assembly of Pristionchus species.</title>
        <authorList>
            <person name="Yoshida K."/>
            <person name="Sommer R.J."/>
        </authorList>
    </citation>
    <scope>NUCLEOTIDE SEQUENCE</scope>
    <source>
        <strain evidence="3">RS5133</strain>
    </source>
</reference>
<keyword evidence="4" id="KW-1185">Reference proteome</keyword>
<feature type="compositionally biased region" description="Basic and acidic residues" evidence="1">
    <location>
        <begin position="313"/>
        <end position="357"/>
    </location>
</feature>
<gene>
    <name evidence="3" type="ORF">PFISCL1PPCAC_19291</name>
</gene>
<dbReference type="PANTHER" id="PTHR46528:SF1">
    <property type="entry name" value="PROTEIN SON"/>
    <property type="match status" value="1"/>
</dbReference>
<feature type="compositionally biased region" description="Basic and acidic residues" evidence="1">
    <location>
        <begin position="19"/>
        <end position="44"/>
    </location>
</feature>
<evidence type="ECO:0000313" key="4">
    <source>
        <dbReference type="Proteomes" id="UP001432322"/>
    </source>
</evidence>
<dbReference type="EMBL" id="BTSY01000005">
    <property type="protein sequence ID" value="GMT27994.1"/>
    <property type="molecule type" value="Genomic_DNA"/>
</dbReference>
<organism evidence="3 4">
    <name type="scientific">Pristionchus fissidentatus</name>
    <dbReference type="NCBI Taxonomy" id="1538716"/>
    <lineage>
        <taxon>Eukaryota</taxon>
        <taxon>Metazoa</taxon>
        <taxon>Ecdysozoa</taxon>
        <taxon>Nematoda</taxon>
        <taxon>Chromadorea</taxon>
        <taxon>Rhabditida</taxon>
        <taxon>Rhabditina</taxon>
        <taxon>Diplogasteromorpha</taxon>
        <taxon>Diplogasteroidea</taxon>
        <taxon>Neodiplogasteridae</taxon>
        <taxon>Pristionchus</taxon>
    </lineage>
</organism>
<name>A0AAV5W7N7_9BILA</name>
<comment type="caution">
    <text evidence="3">The sequence shown here is derived from an EMBL/GenBank/DDBJ whole genome shotgun (WGS) entry which is preliminary data.</text>
</comment>
<feature type="compositionally biased region" description="Basic and acidic residues" evidence="1">
    <location>
        <begin position="440"/>
        <end position="458"/>
    </location>
</feature>
<dbReference type="GO" id="GO:0003723">
    <property type="term" value="F:RNA binding"/>
    <property type="evidence" value="ECO:0007669"/>
    <property type="project" value="InterPro"/>
</dbReference>
<accession>A0AAV5W7N7</accession>
<dbReference type="PANTHER" id="PTHR46528">
    <property type="entry name" value="PROTEIN SON"/>
    <property type="match status" value="1"/>
</dbReference>
<feature type="compositionally biased region" description="Basic residues" evidence="1">
    <location>
        <begin position="84"/>
        <end position="122"/>
    </location>
</feature>
<dbReference type="InterPro" id="IPR000467">
    <property type="entry name" value="G_patch_dom"/>
</dbReference>
<dbReference type="GO" id="GO:0048024">
    <property type="term" value="P:regulation of mRNA splicing, via spliceosome"/>
    <property type="evidence" value="ECO:0007669"/>
    <property type="project" value="TreeGrafter"/>
</dbReference>
<evidence type="ECO:0000256" key="1">
    <source>
        <dbReference type="SAM" id="MobiDB-lite"/>
    </source>
</evidence>
<feature type="compositionally biased region" description="Basic and acidic residues" evidence="1">
    <location>
        <begin position="466"/>
        <end position="486"/>
    </location>
</feature>
<feature type="region of interest" description="Disordered" evidence="1">
    <location>
        <begin position="1"/>
        <end position="146"/>
    </location>
</feature>
<evidence type="ECO:0000259" key="2">
    <source>
        <dbReference type="PROSITE" id="PS50174"/>
    </source>
</evidence>
<sequence>MGNNGEEPAVECVQPNGRCQEEDAEHAKGRDNDEREEDKKKSDAILDELFSSIQQAGTVVDVAEAITEDSKSRRERATRDKSRSRSRSRDRKHKHKKNKKEKKHRRHRSRSRSNDRKKRHRSNSSSPCRIGKTGTLADIKINTKSKNLDDLKNAVPVSYTNIHHDDDDDELPVGADYRTVMAEAVASSSPSTSHGPSLADLPTAKKLQPAFPLKKSDGEKTEKRDPIEEKGSPMLKKVISEKGGALLVPRKIQIDSSKNNGSAASDSFGPALPPPAKEEEKEEEEEVKMNTGVIKLPSKITFGHISLKVNADVAKKEEGNGEEKVEEKKEERKEEKKEKEEKKGKHEKSEKNDDKEKKAAKKMAVRRRRSSSVEASKRKEKKERERKRSRSRSKERRVATRDRSRYKFRDHRRDRSRSKDRRDRKDDRSILPCRRRSRSRSVDRRRDDRAGRDRDRRSGRSRSRERRCSRERERSKSREKIDKKKLLEIALQNSKGVAGPVAEKQGVNLKILEKAGGKNIGDIVSYCQKLSETENAEKVHVGGRGDSDDDDFSYRNKKEIKLNIPGSKQLPTSTPQERLLDTAPLRTAFPVSSGVIHRDNTKEASVSEWKKVDASSVIPSVCTPAQKKLIATSSMTRAKAESEGKTVPLPNFPILPPPPAPPKIRGDLIPPPPPPPVFLPSTLMPPPPMPPTIITPSNDRLIQMPDSGYEEDSRSLRRRMEDRSKAVNRLISDPNDTDAMRKLREIDDALNDFGKTAELSGKWMGHTRVSLLSGDELQPHDPRFHAWVKKDLFKNTLPVVGGVGATLMKKMGWTPGEGLGRERQGDTQPLVLDVKSDRKGLYSEMYDMPMRGGKSKGTKKAGGKGGGGGGERGGGGGGGGGDEIV</sequence>
<feature type="compositionally biased region" description="Gly residues" evidence="1">
    <location>
        <begin position="863"/>
        <end position="885"/>
    </location>
</feature>
<proteinExistence type="predicted"/>
<protein>
    <recommendedName>
        <fullName evidence="2">G-patch domain-containing protein</fullName>
    </recommendedName>
</protein>
<dbReference type="Proteomes" id="UP001432322">
    <property type="component" value="Unassembled WGS sequence"/>
</dbReference>
<feature type="region of interest" description="Disordered" evidence="1">
    <location>
        <begin position="182"/>
        <end position="486"/>
    </location>
</feature>
<feature type="compositionally biased region" description="Basic residues" evidence="1">
    <location>
        <begin position="853"/>
        <end position="862"/>
    </location>
</feature>
<feature type="compositionally biased region" description="Basic and acidic residues" evidence="1">
    <location>
        <begin position="396"/>
        <end position="413"/>
    </location>
</feature>
<dbReference type="SMART" id="SM00443">
    <property type="entry name" value="G_patch"/>
    <property type="match status" value="1"/>
</dbReference>
<feature type="compositionally biased region" description="Basic and acidic residues" evidence="1">
    <location>
        <begin position="68"/>
        <end position="83"/>
    </location>
</feature>
<feature type="non-terminal residue" evidence="3">
    <location>
        <position position="885"/>
    </location>
</feature>
<feature type="compositionally biased region" description="Polar residues" evidence="1">
    <location>
        <begin position="254"/>
        <end position="265"/>
    </location>
</feature>
<evidence type="ECO:0000313" key="3">
    <source>
        <dbReference type="EMBL" id="GMT27994.1"/>
    </source>
</evidence>
<feature type="compositionally biased region" description="Low complexity" evidence="1">
    <location>
        <begin position="187"/>
        <end position="197"/>
    </location>
</feature>
<feature type="compositionally biased region" description="Basic and acidic residues" evidence="1">
    <location>
        <begin position="420"/>
        <end position="429"/>
    </location>
</feature>
<feature type="compositionally biased region" description="Basic residues" evidence="1">
    <location>
        <begin position="358"/>
        <end position="370"/>
    </location>
</feature>
<dbReference type="GO" id="GO:0051726">
    <property type="term" value="P:regulation of cell cycle"/>
    <property type="evidence" value="ECO:0007669"/>
    <property type="project" value="InterPro"/>
</dbReference>
<dbReference type="AlphaFoldDB" id="A0AAV5W7N7"/>
<feature type="domain" description="G-patch" evidence="2">
    <location>
        <begin position="800"/>
        <end position="846"/>
    </location>
</feature>
<dbReference type="Pfam" id="PF01585">
    <property type="entry name" value="G-patch"/>
    <property type="match status" value="1"/>
</dbReference>
<feature type="compositionally biased region" description="Basic residues" evidence="1">
    <location>
        <begin position="378"/>
        <end position="395"/>
    </location>
</feature>